<dbReference type="PANTHER" id="PTHR10000:SF53">
    <property type="entry name" value="5-AMINO-6-(5-PHOSPHO-D-RIBITYLAMINO)URACIL PHOSPHATASE YBJI-RELATED"/>
    <property type="match status" value="1"/>
</dbReference>
<dbReference type="RefSeq" id="WP_002484345.1">
    <property type="nucleotide sequence ID" value="NZ_CP054438.1"/>
</dbReference>
<dbReference type="Gene3D" id="3.40.50.1000">
    <property type="entry name" value="HAD superfamily/HAD-like"/>
    <property type="match status" value="1"/>
</dbReference>
<dbReference type="Pfam" id="PF08282">
    <property type="entry name" value="Hydrolase_3"/>
    <property type="match status" value="1"/>
</dbReference>
<dbReference type="PANTHER" id="PTHR10000">
    <property type="entry name" value="PHOSPHOSERINE PHOSPHATASE"/>
    <property type="match status" value="1"/>
</dbReference>
<name>A0A380HJC6_STASA</name>
<dbReference type="Gene3D" id="3.30.1240.10">
    <property type="match status" value="1"/>
</dbReference>
<dbReference type="GO" id="GO:0000287">
    <property type="term" value="F:magnesium ion binding"/>
    <property type="evidence" value="ECO:0007669"/>
    <property type="project" value="TreeGrafter"/>
</dbReference>
<dbReference type="EMBL" id="UHED01000001">
    <property type="protein sequence ID" value="SUM81636.1"/>
    <property type="molecule type" value="Genomic_DNA"/>
</dbReference>
<dbReference type="GO" id="GO:0005829">
    <property type="term" value="C:cytosol"/>
    <property type="evidence" value="ECO:0007669"/>
    <property type="project" value="TreeGrafter"/>
</dbReference>
<gene>
    <name evidence="1" type="ORF">NCTC7688_00127</name>
</gene>
<proteinExistence type="predicted"/>
<organism evidence="1 2">
    <name type="scientific">Staphylococcus saprophyticus</name>
    <dbReference type="NCBI Taxonomy" id="29385"/>
    <lineage>
        <taxon>Bacteria</taxon>
        <taxon>Bacillati</taxon>
        <taxon>Bacillota</taxon>
        <taxon>Bacilli</taxon>
        <taxon>Bacillales</taxon>
        <taxon>Staphylococcaceae</taxon>
        <taxon>Staphylococcus</taxon>
    </lineage>
</organism>
<dbReference type="SUPFAM" id="SSF56784">
    <property type="entry name" value="HAD-like"/>
    <property type="match status" value="1"/>
</dbReference>
<keyword evidence="1" id="KW-0378">Hydrolase</keyword>
<dbReference type="InterPro" id="IPR036412">
    <property type="entry name" value="HAD-like_sf"/>
</dbReference>
<evidence type="ECO:0000313" key="2">
    <source>
        <dbReference type="Proteomes" id="UP000254707"/>
    </source>
</evidence>
<protein>
    <submittedName>
        <fullName evidence="1">Hydrolase</fullName>
    </submittedName>
</protein>
<reference evidence="1 2" key="1">
    <citation type="submission" date="2018-06" db="EMBL/GenBank/DDBJ databases">
        <authorList>
            <consortium name="Pathogen Informatics"/>
            <person name="Doyle S."/>
        </authorList>
    </citation>
    <scope>NUCLEOTIDE SEQUENCE [LARGE SCALE GENOMIC DNA]</scope>
    <source>
        <strain evidence="1 2">NCTC7688</strain>
    </source>
</reference>
<accession>A0A380HJC6</accession>
<sequence>MIFVFDIDGTICFNGKFIESRLNQVIQQLNRQHDIIFASARPIRDLLPVVRDYSNHWLIGGNGSIISKDGEIQTMAYIPNDLFEKIVKLISDYDLKYIIDGDFDYAANVSESHPIYRQLNPDGLAKNVKVAHIQHPIKVILFATEEKTFKALKQWFQSYENVLSIHIHEVDHSIDITAKNINKYSTLKHMIGAQNYIAFGNDVNDTQLLNHAQQSFYETSTSGYSEAYDVYIQNNAESVATVIEDLYLSEK</sequence>
<dbReference type="AlphaFoldDB" id="A0A380HJC6"/>
<dbReference type="GO" id="GO:0016791">
    <property type="term" value="F:phosphatase activity"/>
    <property type="evidence" value="ECO:0007669"/>
    <property type="project" value="UniProtKB-ARBA"/>
</dbReference>
<dbReference type="InterPro" id="IPR023214">
    <property type="entry name" value="HAD_sf"/>
</dbReference>
<dbReference type="Proteomes" id="UP000254707">
    <property type="component" value="Unassembled WGS sequence"/>
</dbReference>
<evidence type="ECO:0000313" key="1">
    <source>
        <dbReference type="EMBL" id="SUM81636.1"/>
    </source>
</evidence>